<name>A0ABP8ZZ24_9ACTN</name>
<dbReference type="EMBL" id="BAABJV010000002">
    <property type="protein sequence ID" value="GAA4770178.1"/>
    <property type="molecule type" value="Genomic_DNA"/>
</dbReference>
<evidence type="ECO:0000313" key="4">
    <source>
        <dbReference type="Proteomes" id="UP001501147"/>
    </source>
</evidence>
<evidence type="ECO:0000259" key="2">
    <source>
        <dbReference type="Pfam" id="PF14258"/>
    </source>
</evidence>
<protein>
    <submittedName>
        <fullName evidence="3">DUF4350 domain-containing protein</fullName>
    </submittedName>
</protein>
<accession>A0ABP8ZZ24</accession>
<gene>
    <name evidence="3" type="ORF">GCM10023329_16540</name>
</gene>
<proteinExistence type="predicted"/>
<dbReference type="Pfam" id="PF14258">
    <property type="entry name" value="DUF4350"/>
    <property type="match status" value="1"/>
</dbReference>
<organism evidence="3 4">
    <name type="scientific">Streptomyces sanyensis</name>
    <dbReference type="NCBI Taxonomy" id="568869"/>
    <lineage>
        <taxon>Bacteria</taxon>
        <taxon>Bacillati</taxon>
        <taxon>Actinomycetota</taxon>
        <taxon>Actinomycetes</taxon>
        <taxon>Kitasatosporales</taxon>
        <taxon>Streptomycetaceae</taxon>
        <taxon>Streptomyces</taxon>
    </lineage>
</organism>
<evidence type="ECO:0000313" key="3">
    <source>
        <dbReference type="EMBL" id="GAA4770178.1"/>
    </source>
</evidence>
<evidence type="ECO:0000256" key="1">
    <source>
        <dbReference type="SAM" id="MobiDB-lite"/>
    </source>
</evidence>
<reference evidence="4" key="1">
    <citation type="journal article" date="2019" name="Int. J. Syst. Evol. Microbiol.">
        <title>The Global Catalogue of Microorganisms (GCM) 10K type strain sequencing project: providing services to taxonomists for standard genome sequencing and annotation.</title>
        <authorList>
            <consortium name="The Broad Institute Genomics Platform"/>
            <consortium name="The Broad Institute Genome Sequencing Center for Infectious Disease"/>
            <person name="Wu L."/>
            <person name="Ma J."/>
        </authorList>
    </citation>
    <scope>NUCLEOTIDE SEQUENCE [LARGE SCALE GENOMIC DNA]</scope>
    <source>
        <strain evidence="4">JCM 18324</strain>
    </source>
</reference>
<dbReference type="RefSeq" id="WP_345611385.1">
    <property type="nucleotide sequence ID" value="NZ_BAABJV010000002.1"/>
</dbReference>
<comment type="caution">
    <text evidence="3">The sequence shown here is derived from an EMBL/GenBank/DDBJ whole genome shotgun (WGS) entry which is preliminary data.</text>
</comment>
<sequence>MKTAAATSLSPTGAQVWARARGALAVVALLVAAGITMAALRSDGGFGRLDPRSTAPAGSRAAAELLKDQGVSVHPVTTLGDALAAAGSGTTLLVTDPGLLSHAQQDALHHAMSTTGGRTVLLAPDRDTLLGLAPEVATEPPVPVRPLDPGCSLPTADRAGDAELGGHRYTTGARGADLCYPSGGAATLLRLDAGAGGETVLLGAPDLLYNDRLDEHGNASLALQLLGAHPELIWYMPSFGDTSAGTTPAPDDSVDGDGAADREDGPGDDRAGDRPGEESSFLDLVPDGWVWGTVQLGVAALLAAVWRARRLGPLVTERLPVSVPASETAEGRARLYRQVDARERASASLRSAARARLAPLLGVASADTHTPDVLVPAVAARLSRDAGRDPHALLFGPAPADDAALIRLADQLDALEREVRTS</sequence>
<feature type="region of interest" description="Disordered" evidence="1">
    <location>
        <begin position="243"/>
        <end position="278"/>
    </location>
</feature>
<feature type="compositionally biased region" description="Basic and acidic residues" evidence="1">
    <location>
        <begin position="259"/>
        <end position="277"/>
    </location>
</feature>
<feature type="domain" description="DUF4350" evidence="2">
    <location>
        <begin position="51"/>
        <end position="226"/>
    </location>
</feature>
<keyword evidence="4" id="KW-1185">Reference proteome</keyword>
<dbReference type="InterPro" id="IPR025646">
    <property type="entry name" value="DUF4350"/>
</dbReference>
<dbReference type="Proteomes" id="UP001501147">
    <property type="component" value="Unassembled WGS sequence"/>
</dbReference>